<reference evidence="1 2" key="1">
    <citation type="submission" date="2024-11" db="EMBL/GenBank/DDBJ databases">
        <authorList>
            <person name="Heng Y.C."/>
            <person name="Lim A.C.H."/>
            <person name="Lee J.K.Y."/>
            <person name="Kittelmann S."/>
        </authorList>
    </citation>
    <scope>NUCLEOTIDE SEQUENCE [LARGE SCALE GENOMIC DNA]</scope>
    <source>
        <strain evidence="1 2">WILCCON 0269</strain>
    </source>
</reference>
<gene>
    <name evidence="1" type="ORF">ACJDU8_24580</name>
</gene>
<accession>A0ABW8SS19</accession>
<sequence>MQKALSEGNYSIIFEEFKPSQMSEYKNKMISEILRNSYDRHTIDKGNRNLKGNTVFALTRPLILAGEQTFFNDEKALNERSCIIYFSKGKRTREHTAAMNWIMNNQDILNKLGRSLIDIVLNMSVEQYKQIREAEDSKIDGLKDRSLNTAINICTGIAILNRLLSKFGLKEVE</sequence>
<name>A0ABW8SS19_9CLOT</name>
<dbReference type="EMBL" id="JBJHZX010000081">
    <property type="protein sequence ID" value="MFL0198704.1"/>
    <property type="molecule type" value="Genomic_DNA"/>
</dbReference>
<organism evidence="1 2">
    <name type="scientific">Candidatus Clostridium eludens</name>
    <dbReference type="NCBI Taxonomy" id="3381663"/>
    <lineage>
        <taxon>Bacteria</taxon>
        <taxon>Bacillati</taxon>
        <taxon>Bacillota</taxon>
        <taxon>Clostridia</taxon>
        <taxon>Eubacteriales</taxon>
        <taxon>Clostridiaceae</taxon>
        <taxon>Clostridium</taxon>
    </lineage>
</organism>
<dbReference type="RefSeq" id="WP_406794818.1">
    <property type="nucleotide sequence ID" value="NZ_JBJHZX010000081.1"/>
</dbReference>
<comment type="caution">
    <text evidence="1">The sequence shown here is derived from an EMBL/GenBank/DDBJ whole genome shotgun (WGS) entry which is preliminary data.</text>
</comment>
<dbReference type="Proteomes" id="UP001623660">
    <property type="component" value="Unassembled WGS sequence"/>
</dbReference>
<protein>
    <submittedName>
        <fullName evidence="1">Uncharacterized protein</fullName>
    </submittedName>
</protein>
<proteinExistence type="predicted"/>
<evidence type="ECO:0000313" key="1">
    <source>
        <dbReference type="EMBL" id="MFL0198704.1"/>
    </source>
</evidence>
<keyword evidence="2" id="KW-1185">Reference proteome</keyword>
<evidence type="ECO:0000313" key="2">
    <source>
        <dbReference type="Proteomes" id="UP001623660"/>
    </source>
</evidence>